<keyword evidence="3" id="KW-0378">Hydrolase</keyword>
<evidence type="ECO:0000313" key="9">
    <source>
        <dbReference type="EMBL" id="MDP9728949.1"/>
    </source>
</evidence>
<evidence type="ECO:0000259" key="8">
    <source>
        <dbReference type="Pfam" id="PF12705"/>
    </source>
</evidence>
<evidence type="ECO:0000256" key="4">
    <source>
        <dbReference type="ARBA" id="ARBA00022806"/>
    </source>
</evidence>
<dbReference type="InterPro" id="IPR011335">
    <property type="entry name" value="Restrct_endonuc-II-like"/>
</dbReference>
<dbReference type="EMBL" id="JAURUO010000009">
    <property type="protein sequence ID" value="MDP9728949.1"/>
    <property type="molecule type" value="Genomic_DNA"/>
</dbReference>
<keyword evidence="4" id="KW-0347">Helicase</keyword>
<sequence>MWETCPTKANFHYVQRLRPRGIRWPLVIGRAVHAGMEAANLGAEEETAVDAALSDFAFLEPYLSAEETDKYALEQARIEVYVRAALRIFPRYPLLAAEQEFTVPIVNPQNGSKSRTYVLGGKADGIVLLDGKRYLLEYKTSGVTYDHFIEQYGGNRQITLYSEALQVEGAAVRYIGKTRKQPQKGETLEGYKARLLEEFLATNDKVVETFLFPTPEQRAEFQAQLWHATQVMGFERRRGVLRKNYHACADCEFHAACFQEDNWQSLYTRSETSHDELQNAR</sequence>
<evidence type="ECO:0000313" key="10">
    <source>
        <dbReference type="Proteomes" id="UP001229209"/>
    </source>
</evidence>
<gene>
    <name evidence="9" type="ORF">J2S04_001900</name>
</gene>
<name>A0ABT9LXF9_9BACL</name>
<dbReference type="Proteomes" id="UP001229209">
    <property type="component" value="Unassembled WGS sequence"/>
</dbReference>
<evidence type="ECO:0000256" key="2">
    <source>
        <dbReference type="ARBA" id="ARBA00022763"/>
    </source>
</evidence>
<dbReference type="Pfam" id="PF12705">
    <property type="entry name" value="PDDEXK_1"/>
    <property type="match status" value="1"/>
</dbReference>
<keyword evidence="1" id="KW-0547">Nucleotide-binding</keyword>
<proteinExistence type="predicted"/>
<dbReference type="SUPFAM" id="SSF52980">
    <property type="entry name" value="Restriction endonuclease-like"/>
    <property type="match status" value="1"/>
</dbReference>
<evidence type="ECO:0000256" key="7">
    <source>
        <dbReference type="ARBA" id="ARBA00023204"/>
    </source>
</evidence>
<dbReference type="Gene3D" id="3.90.320.10">
    <property type="match status" value="1"/>
</dbReference>
<keyword evidence="5" id="KW-0067">ATP-binding</keyword>
<protein>
    <recommendedName>
        <fullName evidence="8">PD-(D/E)XK endonuclease-like domain-containing protein</fullName>
    </recommendedName>
</protein>
<keyword evidence="6" id="KW-0238">DNA-binding</keyword>
<evidence type="ECO:0000256" key="3">
    <source>
        <dbReference type="ARBA" id="ARBA00022801"/>
    </source>
</evidence>
<keyword evidence="2" id="KW-0227">DNA damage</keyword>
<organism evidence="9 10">
    <name type="scientific">Alicyclobacillus tolerans</name>
    <dbReference type="NCBI Taxonomy" id="90970"/>
    <lineage>
        <taxon>Bacteria</taxon>
        <taxon>Bacillati</taxon>
        <taxon>Bacillota</taxon>
        <taxon>Bacilli</taxon>
        <taxon>Bacillales</taxon>
        <taxon>Alicyclobacillaceae</taxon>
        <taxon>Alicyclobacillus</taxon>
    </lineage>
</organism>
<comment type="caution">
    <text evidence="9">The sequence shown here is derived from an EMBL/GenBank/DDBJ whole genome shotgun (WGS) entry which is preliminary data.</text>
</comment>
<evidence type="ECO:0000256" key="5">
    <source>
        <dbReference type="ARBA" id="ARBA00022840"/>
    </source>
</evidence>
<evidence type="ECO:0000256" key="1">
    <source>
        <dbReference type="ARBA" id="ARBA00022741"/>
    </source>
</evidence>
<reference evidence="9 10" key="1">
    <citation type="submission" date="2023-07" db="EMBL/GenBank/DDBJ databases">
        <title>Genomic Encyclopedia of Type Strains, Phase IV (KMG-IV): sequencing the most valuable type-strain genomes for metagenomic binning, comparative biology and taxonomic classification.</title>
        <authorList>
            <person name="Goeker M."/>
        </authorList>
    </citation>
    <scope>NUCLEOTIDE SEQUENCE [LARGE SCALE GENOMIC DNA]</scope>
    <source>
        <strain evidence="9 10">DSM 25924</strain>
    </source>
</reference>
<keyword evidence="7" id="KW-0234">DNA repair</keyword>
<dbReference type="InterPro" id="IPR038726">
    <property type="entry name" value="PDDEXK_AddAB-type"/>
</dbReference>
<feature type="domain" description="PD-(D/E)XK endonuclease-like" evidence="8">
    <location>
        <begin position="3"/>
        <end position="257"/>
    </location>
</feature>
<dbReference type="InterPro" id="IPR011604">
    <property type="entry name" value="PDDEXK-like_dom_sf"/>
</dbReference>
<evidence type="ECO:0000256" key="6">
    <source>
        <dbReference type="ARBA" id="ARBA00023125"/>
    </source>
</evidence>
<keyword evidence="10" id="KW-1185">Reference proteome</keyword>
<accession>A0ABT9LXF9</accession>